<protein>
    <submittedName>
        <fullName evidence="1">Type II toxin-antitoxin system RelE/ParE family toxin</fullName>
    </submittedName>
</protein>
<proteinExistence type="predicted"/>
<organism evidence="1 2">
    <name type="scientific">Epilithonimonas ginsengisoli</name>
    <dbReference type="NCBI Taxonomy" id="1245592"/>
    <lineage>
        <taxon>Bacteria</taxon>
        <taxon>Pseudomonadati</taxon>
        <taxon>Bacteroidota</taxon>
        <taxon>Flavobacteriia</taxon>
        <taxon>Flavobacteriales</taxon>
        <taxon>Weeksellaceae</taxon>
        <taxon>Chryseobacterium group</taxon>
        <taxon>Epilithonimonas</taxon>
    </lineage>
</organism>
<dbReference type="InterPro" id="IPR035093">
    <property type="entry name" value="RelE/ParE_toxin_dom_sf"/>
</dbReference>
<dbReference type="RefSeq" id="WP_063971150.1">
    <property type="nucleotide sequence ID" value="NZ_JAMXLT020000001.1"/>
</dbReference>
<evidence type="ECO:0000313" key="2">
    <source>
        <dbReference type="Proteomes" id="UP001204439"/>
    </source>
</evidence>
<name>A0ABU4JCJ7_9FLAO</name>
<comment type="caution">
    <text evidence="1">The sequence shown here is derived from an EMBL/GenBank/DDBJ whole genome shotgun (WGS) entry which is preliminary data.</text>
</comment>
<dbReference type="EMBL" id="JAMXLT020000001">
    <property type="protein sequence ID" value="MDW8547374.1"/>
    <property type="molecule type" value="Genomic_DNA"/>
</dbReference>
<sequence length="93" mass="11162">MMEVVWSDEVLRNYFKILDYLFDNWSSSEIENFENNFDNLITRITDNTEICPKSKILNFRKCLIDKNNSLVYQEINGKIFLISLIDNRSSHQY</sequence>
<dbReference type="Proteomes" id="UP001204439">
    <property type="component" value="Unassembled WGS sequence"/>
</dbReference>
<reference evidence="1 2" key="1">
    <citation type="submission" date="2023-11" db="EMBL/GenBank/DDBJ databases">
        <title>First isolation, identification, and characterization of non-pathogenic Epilithonimonas ginsengisoli isolated from diseased farmed rainbow trout (Oncorhynchus mykiss) in Chile.</title>
        <authorList>
            <person name="Miranda C.D."/>
            <person name="Irgang R."/>
            <person name="Concha C."/>
            <person name="Rojas R."/>
            <person name="Avendano R."/>
        </authorList>
    </citation>
    <scope>NUCLEOTIDE SEQUENCE [LARGE SCALE GENOMIC DNA]</scope>
    <source>
        <strain evidence="1 2">FP99</strain>
    </source>
</reference>
<gene>
    <name evidence="1" type="ORF">NG800_000535</name>
</gene>
<evidence type="ECO:0000313" key="1">
    <source>
        <dbReference type="EMBL" id="MDW8547374.1"/>
    </source>
</evidence>
<dbReference type="Gene3D" id="3.30.2310.20">
    <property type="entry name" value="RelE-like"/>
    <property type="match status" value="1"/>
</dbReference>
<accession>A0ABU4JCJ7</accession>
<keyword evidence="2" id="KW-1185">Reference proteome</keyword>